<evidence type="ECO:0000313" key="2">
    <source>
        <dbReference type="EMBL" id="ERN51187.1"/>
    </source>
</evidence>
<keyword evidence="1" id="KW-0812">Transmembrane</keyword>
<feature type="transmembrane region" description="Helical" evidence="1">
    <location>
        <begin position="92"/>
        <end position="119"/>
    </location>
</feature>
<dbReference type="Proteomes" id="UP000017170">
    <property type="component" value="Unassembled WGS sequence"/>
</dbReference>
<evidence type="ECO:0000256" key="1">
    <source>
        <dbReference type="SAM" id="Phobius"/>
    </source>
</evidence>
<gene>
    <name evidence="2" type="ORF">A33I_20780</name>
</gene>
<name>U6SII0_9BACI</name>
<keyword evidence="3" id="KW-1185">Reference proteome</keyword>
<dbReference type="PATRIC" id="fig|1188261.3.peg.3960"/>
<comment type="caution">
    <text evidence="2">The sequence shown here is derived from an EMBL/GenBank/DDBJ whole genome shotgun (WGS) entry which is preliminary data.</text>
</comment>
<feature type="transmembrane region" description="Helical" evidence="1">
    <location>
        <begin position="20"/>
        <end position="41"/>
    </location>
</feature>
<dbReference type="RefSeq" id="WP_022629927.1">
    <property type="nucleotide sequence ID" value="NZ_ATAE01000070.1"/>
</dbReference>
<sequence length="185" mass="21722">MRDIEIPAFFHEVFGERQSVLHIIVILLFGVTLSTVLFYLYPNMYMDLPLWRSILAFILVFDIFSGCIANFTQSTNDYYAKRKTKRIVFISIHVHILLVAVMLHIPIFSVLMVWMYTIMCAFTIQSIEGRNQVFVAGLLLSLGVAWMPMLEMEAFMLIVSMLFMVKVLFSFSVNHYRRYGSRWRH</sequence>
<feature type="transmembrane region" description="Helical" evidence="1">
    <location>
        <begin position="53"/>
        <end position="72"/>
    </location>
</feature>
<keyword evidence="1" id="KW-0472">Membrane</keyword>
<proteinExistence type="predicted"/>
<dbReference type="EMBL" id="ATAE01000070">
    <property type="protein sequence ID" value="ERN51187.1"/>
    <property type="molecule type" value="Genomic_DNA"/>
</dbReference>
<feature type="transmembrane region" description="Helical" evidence="1">
    <location>
        <begin position="155"/>
        <end position="176"/>
    </location>
</feature>
<evidence type="ECO:0000313" key="3">
    <source>
        <dbReference type="Proteomes" id="UP000017170"/>
    </source>
</evidence>
<reference evidence="2 3" key="1">
    <citation type="journal article" date="2013" name="Genome Announc.">
        <title>Genome Sequence of the Extreme Obligate Alkaliphile Bacillus marmarensis Strain DSM 21297.</title>
        <authorList>
            <person name="Wernick D.G."/>
            <person name="Choi K.Y."/>
            <person name="Tat C.A."/>
            <person name="Lafontaine Rivera J.G."/>
            <person name="Liao J.C."/>
        </authorList>
    </citation>
    <scope>NUCLEOTIDE SEQUENCE [LARGE SCALE GENOMIC DNA]</scope>
    <source>
        <strain evidence="2 3">DSM 21297</strain>
    </source>
</reference>
<organism evidence="2 3">
    <name type="scientific">Alkalihalophilus marmarensis DSM 21297</name>
    <dbReference type="NCBI Taxonomy" id="1188261"/>
    <lineage>
        <taxon>Bacteria</taxon>
        <taxon>Bacillati</taxon>
        <taxon>Bacillota</taxon>
        <taxon>Bacilli</taxon>
        <taxon>Bacillales</taxon>
        <taxon>Bacillaceae</taxon>
        <taxon>Alkalihalophilus</taxon>
    </lineage>
</organism>
<protein>
    <submittedName>
        <fullName evidence="2">Uncharacterized protein</fullName>
    </submittedName>
</protein>
<feature type="transmembrane region" description="Helical" evidence="1">
    <location>
        <begin position="131"/>
        <end position="149"/>
    </location>
</feature>
<keyword evidence="1" id="KW-1133">Transmembrane helix</keyword>
<accession>U6SII0</accession>
<dbReference type="AlphaFoldDB" id="U6SII0"/>